<evidence type="ECO:0000313" key="1">
    <source>
        <dbReference type="EMBL" id="KAF2590834.1"/>
    </source>
</evidence>
<sequence length="166" mass="18430">MVHRELVALAGRADQQHDRASRPATRACSPGELARVMAELAGESTGNTAMLAVLAGRAGPCHGRAHWRLDRQHGRARRASWPVSTPSSPVDPFRLLNRYVFVKIQEPVGYPTSWRTVDVSSPVSFAGEAVAKLIMGIPRGLRWVTFVVRREAWRHSRVWGKPSLSF</sequence>
<accession>A0A8S9K880</accession>
<reference evidence="1" key="1">
    <citation type="submission" date="2019-12" db="EMBL/GenBank/DDBJ databases">
        <title>Genome sequencing and annotation of Brassica cretica.</title>
        <authorList>
            <person name="Studholme D.J."/>
            <person name="Sarris P.F."/>
        </authorList>
    </citation>
    <scope>NUCLEOTIDE SEQUENCE</scope>
    <source>
        <strain evidence="1">PFS-102/07</strain>
        <tissue evidence="1">Leaf</tissue>
    </source>
</reference>
<gene>
    <name evidence="1" type="ORF">F2Q70_00038998</name>
</gene>
<comment type="caution">
    <text evidence="1">The sequence shown here is derived from an EMBL/GenBank/DDBJ whole genome shotgun (WGS) entry which is preliminary data.</text>
</comment>
<dbReference type="EMBL" id="QGKY02000190">
    <property type="protein sequence ID" value="KAF2590834.1"/>
    <property type="molecule type" value="Genomic_DNA"/>
</dbReference>
<proteinExistence type="predicted"/>
<dbReference type="AlphaFoldDB" id="A0A8S9K880"/>
<name>A0A8S9K880_BRACR</name>
<organism evidence="1">
    <name type="scientific">Brassica cretica</name>
    <name type="common">Mustard</name>
    <dbReference type="NCBI Taxonomy" id="69181"/>
    <lineage>
        <taxon>Eukaryota</taxon>
        <taxon>Viridiplantae</taxon>
        <taxon>Streptophyta</taxon>
        <taxon>Embryophyta</taxon>
        <taxon>Tracheophyta</taxon>
        <taxon>Spermatophyta</taxon>
        <taxon>Magnoliopsida</taxon>
        <taxon>eudicotyledons</taxon>
        <taxon>Gunneridae</taxon>
        <taxon>Pentapetalae</taxon>
        <taxon>rosids</taxon>
        <taxon>malvids</taxon>
        <taxon>Brassicales</taxon>
        <taxon>Brassicaceae</taxon>
        <taxon>Brassiceae</taxon>
        <taxon>Brassica</taxon>
    </lineage>
</organism>
<protein>
    <submittedName>
        <fullName evidence="1">Uncharacterized protein</fullName>
    </submittedName>
</protein>